<evidence type="ECO:0000313" key="4">
    <source>
        <dbReference type="EMBL" id="KKY15992.1"/>
    </source>
</evidence>
<sequence>MATAYRSAYQEDSDADDEYERSVITSPTLPPDHELSPTDSGPPSAEHTPTTFTHSADSYASPKGIINTWTPEQVADWISNLGLGQYAITFLEENVDGEALIELQHAELKEMGINSVGHRLTVLKSVYDVKVKQNVPIEPDHYIPLSAETTAQETAPTQDDFARIIQIIRERDERMHTAEAELRALKEDLSRMAEENRKLREDVLPVGP</sequence>
<dbReference type="Pfam" id="PF07647">
    <property type="entry name" value="SAM_2"/>
    <property type="match status" value="1"/>
</dbReference>
<dbReference type="InterPro" id="IPR013761">
    <property type="entry name" value="SAM/pointed_sf"/>
</dbReference>
<gene>
    <name evidence="4" type="ORF">UCDDS831_g07376</name>
</gene>
<evidence type="ECO:0000259" key="3">
    <source>
        <dbReference type="PROSITE" id="PS50105"/>
    </source>
</evidence>
<dbReference type="PANTHER" id="PTHR46829:SF1">
    <property type="entry name" value="STERILE ALPHA MOTIF DOMAIN-CONTAINING PROTEIN 15"/>
    <property type="match status" value="1"/>
</dbReference>
<comment type="caution">
    <text evidence="4">The sequence shown here is derived from an EMBL/GenBank/DDBJ whole genome shotgun (WGS) entry which is preliminary data.</text>
</comment>
<proteinExistence type="predicted"/>
<feature type="domain" description="SAM" evidence="3">
    <location>
        <begin position="69"/>
        <end position="132"/>
    </location>
</feature>
<dbReference type="CDD" id="cd09533">
    <property type="entry name" value="SAM_Ste50-like_fungal"/>
    <property type="match status" value="1"/>
</dbReference>
<dbReference type="InterPro" id="IPR001660">
    <property type="entry name" value="SAM"/>
</dbReference>
<dbReference type="PROSITE" id="PS50105">
    <property type="entry name" value="SAM_DOMAIN"/>
    <property type="match status" value="1"/>
</dbReference>
<feature type="compositionally biased region" description="Polar residues" evidence="2">
    <location>
        <begin position="37"/>
        <end position="57"/>
    </location>
</feature>
<keyword evidence="1" id="KW-0175">Coiled coil</keyword>
<dbReference type="Proteomes" id="UP000034182">
    <property type="component" value="Unassembled WGS sequence"/>
</dbReference>
<protein>
    <recommendedName>
        <fullName evidence="3">SAM domain-containing protein</fullName>
    </recommendedName>
</protein>
<reference evidence="4 5" key="1">
    <citation type="submission" date="2015-03" db="EMBL/GenBank/DDBJ databases">
        <authorList>
            <person name="Morales-Cruz A."/>
            <person name="Amrine K.C."/>
            <person name="Cantu D."/>
        </authorList>
    </citation>
    <scope>NUCLEOTIDE SEQUENCE [LARGE SCALE GENOMIC DNA]</scope>
    <source>
        <strain evidence="4">DS831</strain>
    </source>
</reference>
<organism evidence="4 5">
    <name type="scientific">Diplodia seriata</name>
    <dbReference type="NCBI Taxonomy" id="420778"/>
    <lineage>
        <taxon>Eukaryota</taxon>
        <taxon>Fungi</taxon>
        <taxon>Dikarya</taxon>
        <taxon>Ascomycota</taxon>
        <taxon>Pezizomycotina</taxon>
        <taxon>Dothideomycetes</taxon>
        <taxon>Dothideomycetes incertae sedis</taxon>
        <taxon>Botryosphaeriales</taxon>
        <taxon>Botryosphaeriaceae</taxon>
        <taxon>Diplodia</taxon>
    </lineage>
</organism>
<feature type="region of interest" description="Disordered" evidence="2">
    <location>
        <begin position="1"/>
        <end position="57"/>
    </location>
</feature>
<dbReference type="Gene3D" id="1.10.150.50">
    <property type="entry name" value="Transcription Factor, Ets-1"/>
    <property type="match status" value="1"/>
</dbReference>
<accession>A0A0G2DYQ4</accession>
<dbReference type="SUPFAM" id="SSF47769">
    <property type="entry name" value="SAM/Pointed domain"/>
    <property type="match status" value="1"/>
</dbReference>
<dbReference type="EMBL" id="LAQI01000177">
    <property type="protein sequence ID" value="KKY15992.1"/>
    <property type="molecule type" value="Genomic_DNA"/>
</dbReference>
<name>A0A0G2DYQ4_9PEZI</name>
<dbReference type="AlphaFoldDB" id="A0A0G2DYQ4"/>
<evidence type="ECO:0000313" key="5">
    <source>
        <dbReference type="Proteomes" id="UP000034182"/>
    </source>
</evidence>
<evidence type="ECO:0000256" key="1">
    <source>
        <dbReference type="SAM" id="Coils"/>
    </source>
</evidence>
<reference evidence="4 5" key="2">
    <citation type="submission" date="2015-05" db="EMBL/GenBank/DDBJ databases">
        <title>Distinctive expansion of gene families associated with plant cell wall degradation and secondary metabolism in the genomes of grapevine trunk pathogens.</title>
        <authorList>
            <person name="Lawrence D.P."/>
            <person name="Travadon R."/>
            <person name="Rolshausen P.E."/>
            <person name="Baumgartner K."/>
        </authorList>
    </citation>
    <scope>NUCLEOTIDE SEQUENCE [LARGE SCALE GENOMIC DNA]</scope>
    <source>
        <strain evidence="4">DS831</strain>
    </source>
</reference>
<dbReference type="SMART" id="SM00454">
    <property type="entry name" value="SAM"/>
    <property type="match status" value="1"/>
</dbReference>
<evidence type="ECO:0000256" key="2">
    <source>
        <dbReference type="SAM" id="MobiDB-lite"/>
    </source>
</evidence>
<feature type="coiled-coil region" evidence="1">
    <location>
        <begin position="168"/>
        <end position="202"/>
    </location>
</feature>
<dbReference type="PANTHER" id="PTHR46829">
    <property type="entry name" value="STERILE ALPHA MOTIF DOMAIN-CONTAINING PROTEIN 15"/>
    <property type="match status" value="1"/>
</dbReference>